<sequence>MNINILKSEPDCVDPSLNEDSGLAAAYDLVLEHGDSFGDLTPESKTDLSRSDSFSFDEPRLVLPPVAQTFLRQDSAMPSSTLHYGVASPTTTSGSAGGVLPMQVCITDTHDSGKQPFEEIIGEHDHLPVVQSQWKFGGSGATVNCETPITNSVQLPTLSSTIQLSSDNSLKIESNPQTHSQVTTPTSNRKLNSGTSDSRRLAVAQSPAGTPYPSLTQAPMPSFSNLPLALCAICGDTASGRHYGVISCEGCKGFFKRAVRKQIQFTCRGSGQCPVDRSKRTRCQHCRLEQCLAKGMRREAVQEERHRYFQKTPKSRSKSRKADPLGFQPDLLLSMDSVSTELNGHTPKSIEHDSTVTTADPLQSSPTTVLCSGRKQNRANQPGRFATTSGTATGELMSASTAPPPLSLASLLTAELSTDAELPTTATGERVYVDIGDDGLDPLVVVCQSVEEQLTRLVCWARQLPVFTIPYFSTEDQLWLLRAAWAELLLISASFNSIAVRDGLLLANGRHLSRNKARQHGLGPLMDRFLLELVSRFREMSLERIELALLRAIILFNPDANNLCARQHVESVRESLYAGLHSYCTTTHPNDTSRFTKLLLRLPPLRSIAQKCLEHLVFVKLAAEDPSARRLINLVEHGVWPNDDRAFCPQQSQQQQIQHHHQQLQVKQTSPVGLHPQSAGPSTSIGPGSSGTVTRFSWPSQGIHNHPVPGTLLPHPMTNTNNNNSNHSHYNSTSGVPTTNTESAPTNGKANIKVDLDSLSQPIADNCSVE</sequence>
<keyword evidence="15" id="KW-1185">Reference proteome</keyword>
<name>A0A4E0R6X9_FASHE</name>
<comment type="subcellular location">
    <subcellularLocation>
        <location evidence="10">Nucleus</location>
    </subcellularLocation>
</comment>
<dbReference type="SMART" id="SM00430">
    <property type="entry name" value="HOLI"/>
    <property type="match status" value="1"/>
</dbReference>
<dbReference type="PRINTS" id="PR00047">
    <property type="entry name" value="STROIDFINGER"/>
</dbReference>
<feature type="region of interest" description="Disordered" evidence="11">
    <location>
        <begin position="171"/>
        <end position="211"/>
    </location>
</feature>
<organism evidence="14 15">
    <name type="scientific">Fasciola hepatica</name>
    <name type="common">Liver fluke</name>
    <dbReference type="NCBI Taxonomy" id="6192"/>
    <lineage>
        <taxon>Eukaryota</taxon>
        <taxon>Metazoa</taxon>
        <taxon>Spiralia</taxon>
        <taxon>Lophotrochozoa</taxon>
        <taxon>Platyhelminthes</taxon>
        <taxon>Trematoda</taxon>
        <taxon>Digenea</taxon>
        <taxon>Plagiorchiida</taxon>
        <taxon>Echinostomata</taxon>
        <taxon>Echinostomatoidea</taxon>
        <taxon>Fasciolidae</taxon>
        <taxon>Fasciola</taxon>
    </lineage>
</organism>
<reference evidence="14" key="1">
    <citation type="submission" date="2019-03" db="EMBL/GenBank/DDBJ databases">
        <title>Improved annotation for the trematode Fasciola hepatica.</title>
        <authorList>
            <person name="Choi Y.-J."/>
            <person name="Martin J."/>
            <person name="Mitreva M."/>
        </authorList>
    </citation>
    <scope>NUCLEOTIDE SEQUENCE [LARGE SCALE GENOMIC DNA]</scope>
</reference>
<dbReference type="PROSITE" id="PS51030">
    <property type="entry name" value="NUCLEAR_REC_DBD_2"/>
    <property type="match status" value="1"/>
</dbReference>
<evidence type="ECO:0000256" key="9">
    <source>
        <dbReference type="ARBA" id="ARBA00023242"/>
    </source>
</evidence>
<evidence type="ECO:0000256" key="2">
    <source>
        <dbReference type="ARBA" id="ARBA00022723"/>
    </source>
</evidence>
<keyword evidence="8 10" id="KW-0675">Receptor</keyword>
<gene>
    <name evidence="14" type="ORF">D915_006508</name>
</gene>
<feature type="region of interest" description="Disordered" evidence="11">
    <location>
        <begin position="649"/>
        <end position="749"/>
    </location>
</feature>
<dbReference type="Gene3D" id="1.10.565.10">
    <property type="entry name" value="Retinoid X Receptor"/>
    <property type="match status" value="1"/>
</dbReference>
<dbReference type="PRINTS" id="PR00398">
    <property type="entry name" value="STRDHORMONER"/>
</dbReference>
<evidence type="ECO:0000256" key="11">
    <source>
        <dbReference type="SAM" id="MobiDB-lite"/>
    </source>
</evidence>
<comment type="similarity">
    <text evidence="1 10">Belongs to the nuclear hormone receptor family.</text>
</comment>
<dbReference type="EMBL" id="JXXN02002535">
    <property type="protein sequence ID" value="THD22775.1"/>
    <property type="molecule type" value="Genomic_DNA"/>
</dbReference>
<keyword evidence="7 10" id="KW-0804">Transcription</keyword>
<dbReference type="Pfam" id="PF00104">
    <property type="entry name" value="Hormone_recep"/>
    <property type="match status" value="1"/>
</dbReference>
<evidence type="ECO:0000256" key="8">
    <source>
        <dbReference type="ARBA" id="ARBA00023170"/>
    </source>
</evidence>
<dbReference type="InterPro" id="IPR035500">
    <property type="entry name" value="NHR-like_dom_sf"/>
</dbReference>
<dbReference type="AlphaFoldDB" id="A0A4E0R6X9"/>
<proteinExistence type="inferred from homology"/>
<feature type="compositionally biased region" description="Polar residues" evidence="11">
    <location>
        <begin position="355"/>
        <end position="370"/>
    </location>
</feature>
<dbReference type="PRINTS" id="PR00545">
    <property type="entry name" value="RETINOIDXR"/>
</dbReference>
<dbReference type="InterPro" id="IPR001628">
    <property type="entry name" value="Znf_hrmn_rcpt"/>
</dbReference>
<dbReference type="GO" id="GO:0003707">
    <property type="term" value="F:nuclear steroid receptor activity"/>
    <property type="evidence" value="ECO:0007669"/>
    <property type="project" value="InterPro"/>
</dbReference>
<evidence type="ECO:0000256" key="3">
    <source>
        <dbReference type="ARBA" id="ARBA00022771"/>
    </source>
</evidence>
<feature type="region of interest" description="Disordered" evidence="11">
    <location>
        <begin position="346"/>
        <end position="390"/>
    </location>
</feature>
<dbReference type="Pfam" id="PF00105">
    <property type="entry name" value="zf-C4"/>
    <property type="match status" value="1"/>
</dbReference>
<dbReference type="GO" id="GO:0008270">
    <property type="term" value="F:zinc ion binding"/>
    <property type="evidence" value="ECO:0007669"/>
    <property type="project" value="UniProtKB-KW"/>
</dbReference>
<dbReference type="PROSITE" id="PS00031">
    <property type="entry name" value="NUCLEAR_REC_DBD_1"/>
    <property type="match status" value="1"/>
</dbReference>
<feature type="compositionally biased region" description="Low complexity" evidence="11">
    <location>
        <begin position="650"/>
        <end position="668"/>
    </location>
</feature>
<dbReference type="Proteomes" id="UP000230066">
    <property type="component" value="Unassembled WGS sequence"/>
</dbReference>
<dbReference type="GO" id="GO:0005634">
    <property type="term" value="C:nucleus"/>
    <property type="evidence" value="ECO:0007669"/>
    <property type="project" value="UniProtKB-SubCell"/>
</dbReference>
<keyword evidence="4 10" id="KW-0862">Zinc</keyword>
<evidence type="ECO:0000259" key="12">
    <source>
        <dbReference type="PROSITE" id="PS51030"/>
    </source>
</evidence>
<feature type="compositionally biased region" description="Low complexity" evidence="11">
    <location>
        <begin position="718"/>
        <end position="734"/>
    </location>
</feature>
<evidence type="ECO:0000256" key="4">
    <source>
        <dbReference type="ARBA" id="ARBA00022833"/>
    </source>
</evidence>
<protein>
    <submittedName>
        <fullName evidence="14">Retinoic acid receptor RXR</fullName>
    </submittedName>
</protein>
<keyword evidence="5 10" id="KW-0805">Transcription regulation</keyword>
<dbReference type="InterPro" id="IPR001723">
    <property type="entry name" value="Nuclear_hrmn_rcpt"/>
</dbReference>
<feature type="compositionally biased region" description="Low complexity" evidence="11">
    <location>
        <begin position="680"/>
        <end position="692"/>
    </location>
</feature>
<comment type="caution">
    <text evidence="14">The sequence shown here is derived from an EMBL/GenBank/DDBJ whole genome shotgun (WGS) entry which is preliminary data.</text>
</comment>
<feature type="domain" description="NR LBD" evidence="13">
    <location>
        <begin position="403"/>
        <end position="638"/>
    </location>
</feature>
<dbReference type="Gene3D" id="3.30.50.10">
    <property type="entry name" value="Erythroid Transcription Factor GATA-1, subunit A"/>
    <property type="match status" value="1"/>
</dbReference>
<evidence type="ECO:0000256" key="10">
    <source>
        <dbReference type="RuleBase" id="RU004334"/>
    </source>
</evidence>
<evidence type="ECO:0000256" key="5">
    <source>
        <dbReference type="ARBA" id="ARBA00023015"/>
    </source>
</evidence>
<feature type="compositionally biased region" description="Polar residues" evidence="11">
    <location>
        <begin position="735"/>
        <end position="749"/>
    </location>
</feature>
<feature type="compositionally biased region" description="Polar residues" evidence="11">
    <location>
        <begin position="171"/>
        <end position="196"/>
    </location>
</feature>
<keyword evidence="3 10" id="KW-0863">Zinc-finger</keyword>
<feature type="domain" description="Nuclear receptor" evidence="12">
    <location>
        <begin position="228"/>
        <end position="303"/>
    </location>
</feature>
<feature type="region of interest" description="Disordered" evidence="11">
    <location>
        <begin position="304"/>
        <end position="324"/>
    </location>
</feature>
<keyword evidence="2 10" id="KW-0479">Metal-binding</keyword>
<keyword evidence="9 10" id="KW-0539">Nucleus</keyword>
<dbReference type="FunFam" id="3.30.50.10:FF:000030">
    <property type="entry name" value="Nuclear Hormone Receptor family"/>
    <property type="match status" value="1"/>
</dbReference>
<dbReference type="PANTHER" id="PTHR24083">
    <property type="entry name" value="NUCLEAR HORMONE RECEPTOR"/>
    <property type="match status" value="1"/>
</dbReference>
<evidence type="ECO:0000256" key="6">
    <source>
        <dbReference type="ARBA" id="ARBA00023125"/>
    </source>
</evidence>
<feature type="compositionally biased region" description="Polar residues" evidence="11">
    <location>
        <begin position="693"/>
        <end position="703"/>
    </location>
</feature>
<dbReference type="SMART" id="SM00399">
    <property type="entry name" value="ZnF_C4"/>
    <property type="match status" value="1"/>
</dbReference>
<dbReference type="InterPro" id="IPR000003">
    <property type="entry name" value="Retinoid-X_rcpt/HNF4"/>
</dbReference>
<evidence type="ECO:0000313" key="14">
    <source>
        <dbReference type="EMBL" id="THD22775.1"/>
    </source>
</evidence>
<evidence type="ECO:0000256" key="7">
    <source>
        <dbReference type="ARBA" id="ARBA00023163"/>
    </source>
</evidence>
<keyword evidence="6 10" id="KW-0238">DNA-binding</keyword>
<dbReference type="InterPro" id="IPR000536">
    <property type="entry name" value="Nucl_hrmn_rcpt_lig-bd"/>
</dbReference>
<evidence type="ECO:0000313" key="15">
    <source>
        <dbReference type="Proteomes" id="UP000230066"/>
    </source>
</evidence>
<dbReference type="GO" id="GO:0043565">
    <property type="term" value="F:sequence-specific DNA binding"/>
    <property type="evidence" value="ECO:0007669"/>
    <property type="project" value="InterPro"/>
</dbReference>
<dbReference type="InterPro" id="IPR050274">
    <property type="entry name" value="Nuclear_hormone_rcpt_NR2"/>
</dbReference>
<accession>A0A4E0R6X9</accession>
<evidence type="ECO:0000256" key="1">
    <source>
        <dbReference type="ARBA" id="ARBA00005993"/>
    </source>
</evidence>
<dbReference type="InterPro" id="IPR013088">
    <property type="entry name" value="Znf_NHR/GATA"/>
</dbReference>
<dbReference type="PROSITE" id="PS51843">
    <property type="entry name" value="NR_LBD"/>
    <property type="match status" value="1"/>
</dbReference>
<dbReference type="SUPFAM" id="SSF48508">
    <property type="entry name" value="Nuclear receptor ligand-binding domain"/>
    <property type="match status" value="1"/>
</dbReference>
<evidence type="ECO:0000259" key="13">
    <source>
        <dbReference type="PROSITE" id="PS51843"/>
    </source>
</evidence>
<dbReference type="CDD" id="cd06916">
    <property type="entry name" value="NR_DBD_like"/>
    <property type="match status" value="1"/>
</dbReference>
<dbReference type="SUPFAM" id="SSF57716">
    <property type="entry name" value="Glucocorticoid receptor-like (DNA-binding domain)"/>
    <property type="match status" value="1"/>
</dbReference>